<feature type="region of interest" description="Disordered" evidence="1">
    <location>
        <begin position="1"/>
        <end position="21"/>
    </location>
</feature>
<evidence type="ECO:0000313" key="2">
    <source>
        <dbReference type="EMBL" id="WLF51553.1"/>
    </source>
</evidence>
<reference evidence="2" key="1">
    <citation type="submission" date="2023-07" db="EMBL/GenBank/DDBJ databases">
        <title>Genomic analysis of Rhodococcus opacus VOC-14 with glycol ethers degradation activity.</title>
        <authorList>
            <person name="Narkevich D.A."/>
            <person name="Hlushen A.M."/>
            <person name="Akhremchuk A.E."/>
            <person name="Sikolenko M.A."/>
            <person name="Valentovich L.N."/>
        </authorList>
    </citation>
    <scope>NUCLEOTIDE SEQUENCE</scope>
    <source>
        <strain evidence="2">VOC-14</strain>
        <plasmid evidence="2">pRho-VOC14-C86</plasmid>
    </source>
</reference>
<name>A0AAX3YQT6_RHOOP</name>
<evidence type="ECO:0000256" key="1">
    <source>
        <dbReference type="SAM" id="MobiDB-lite"/>
    </source>
</evidence>
<protein>
    <submittedName>
        <fullName evidence="2">Uncharacterized protein</fullName>
    </submittedName>
</protein>
<gene>
    <name evidence="2" type="ORF">Q5707_39030</name>
</gene>
<geneLocation type="plasmid" evidence="2 3">
    <name>pRho-VOC14-C86</name>
</geneLocation>
<evidence type="ECO:0000313" key="3">
    <source>
        <dbReference type="Proteomes" id="UP001231166"/>
    </source>
</evidence>
<accession>A0AAX3YQT6</accession>
<organism evidence="2 3">
    <name type="scientific">Rhodococcus opacus</name>
    <name type="common">Nocardia opaca</name>
    <dbReference type="NCBI Taxonomy" id="37919"/>
    <lineage>
        <taxon>Bacteria</taxon>
        <taxon>Bacillati</taxon>
        <taxon>Actinomycetota</taxon>
        <taxon>Actinomycetes</taxon>
        <taxon>Mycobacteriales</taxon>
        <taxon>Nocardiaceae</taxon>
        <taxon>Rhodococcus</taxon>
    </lineage>
</organism>
<dbReference type="Proteomes" id="UP001231166">
    <property type="component" value="Plasmid pRho-VOC14-C86"/>
</dbReference>
<sequence length="57" mass="6231">MSSQKHLRPQPPTGNDVSSVLTHAETGIVENFVRALALKTLTEADPGRMETVRDTAR</sequence>
<dbReference type="RefSeq" id="WP_304710757.1">
    <property type="nucleotide sequence ID" value="NZ_CP130955.1"/>
</dbReference>
<proteinExistence type="predicted"/>
<dbReference type="AlphaFoldDB" id="A0AAX3YQT6"/>
<dbReference type="EMBL" id="CP130955">
    <property type="protein sequence ID" value="WLF51553.1"/>
    <property type="molecule type" value="Genomic_DNA"/>
</dbReference>
<keyword evidence="2" id="KW-0614">Plasmid</keyword>